<accession>A0A6G6J708</accession>
<reference evidence="1 2" key="1">
    <citation type="submission" date="2020-02" db="EMBL/GenBank/DDBJ databases">
        <title>Integrative conjugative elements (ICEs) and plasmids drive adaptation of Pseudomonas nitroreducens strain HBP1 to wastewater environment.</title>
        <authorList>
            <person name="Sentchilo V."/>
            <person name="Carraro N."/>
            <person name="Bertelli C."/>
            <person name="van der Meer J.R."/>
        </authorList>
    </citation>
    <scope>NUCLEOTIDE SEQUENCE [LARGE SCALE GENOMIC DNA]</scope>
    <source>
        <strain evidence="1 2">HBP1</strain>
        <plasmid evidence="2">ppnihbp1_2</plasmid>
    </source>
</reference>
<proteinExistence type="predicted"/>
<dbReference type="EMBL" id="CP049141">
    <property type="protein sequence ID" value="QIE91138.1"/>
    <property type="molecule type" value="Genomic_DNA"/>
</dbReference>
<gene>
    <name evidence="1" type="ORF">G5B91_32800</name>
</gene>
<dbReference type="AlphaFoldDB" id="A0A6G6J708"/>
<dbReference type="RefSeq" id="WP_024766025.1">
    <property type="nucleotide sequence ID" value="NZ_CP049141.1"/>
</dbReference>
<keyword evidence="1" id="KW-0614">Plasmid</keyword>
<protein>
    <submittedName>
        <fullName evidence="1">Uncharacterized protein</fullName>
    </submittedName>
</protein>
<sequence>MYQSTRTSKAVGLELKNLRSCASTDGDAWSASVYLGGKRIGTAMYGGTGGPVEVEVDDQTMANIRKLVEDAGYQMLDFNGSPYVEPATLNGFAEFFFHELAEESMILKKLRPKLRKSTYVRLQGAPEGEFVVYNSALSPETKKHILKAEGAKVDYILNEKIADLL</sequence>
<name>A0A6G6J708_PSENT</name>
<organism evidence="1 2">
    <name type="scientific">Pseudomonas nitroreducens</name>
    <dbReference type="NCBI Taxonomy" id="46680"/>
    <lineage>
        <taxon>Bacteria</taxon>
        <taxon>Pseudomonadati</taxon>
        <taxon>Pseudomonadota</taxon>
        <taxon>Gammaproteobacteria</taxon>
        <taxon>Pseudomonadales</taxon>
        <taxon>Pseudomonadaceae</taxon>
        <taxon>Pseudomonas</taxon>
    </lineage>
</organism>
<evidence type="ECO:0000313" key="1">
    <source>
        <dbReference type="EMBL" id="QIE91138.1"/>
    </source>
</evidence>
<evidence type="ECO:0000313" key="2">
    <source>
        <dbReference type="Proteomes" id="UP000501063"/>
    </source>
</evidence>
<dbReference type="Proteomes" id="UP000501063">
    <property type="component" value="Plasmid pPniHBP1_2"/>
</dbReference>
<geneLocation type="plasmid" evidence="2">
    <name>ppnihbp1_2</name>
</geneLocation>
<dbReference type="KEGG" id="pnt:G5B91_32800"/>